<evidence type="ECO:0000256" key="1">
    <source>
        <dbReference type="ARBA" id="ARBA00006382"/>
    </source>
</evidence>
<dbReference type="SUPFAM" id="SSF51735">
    <property type="entry name" value="NAD(P)-binding Rossmann-fold domains"/>
    <property type="match status" value="1"/>
</dbReference>
<dbReference type="Pfam" id="PF00208">
    <property type="entry name" value="ELFV_dehydrog"/>
    <property type="match status" value="1"/>
</dbReference>
<dbReference type="Gene3D" id="3.40.50.720">
    <property type="entry name" value="NAD(P)-binding Rossmann-like Domain"/>
    <property type="match status" value="1"/>
</dbReference>
<reference evidence="5 6" key="1">
    <citation type="submission" date="2012-05" db="EMBL/GenBank/DDBJ databases">
        <title>Recombination and specialization in a pathogen metapopulation.</title>
        <authorList>
            <person name="Gardiner A."/>
            <person name="Kemen E."/>
            <person name="Schultz-Larsen T."/>
            <person name="MacLean D."/>
            <person name="Van Oosterhout C."/>
            <person name="Jones J.D.G."/>
        </authorList>
    </citation>
    <scope>NUCLEOTIDE SEQUENCE [LARGE SCALE GENOMIC DNA]</scope>
    <source>
        <strain evidence="5 6">Ac Nc2</strain>
    </source>
</reference>
<dbReference type="InterPro" id="IPR036291">
    <property type="entry name" value="NAD(P)-bd_dom_sf"/>
</dbReference>
<dbReference type="InterPro" id="IPR006096">
    <property type="entry name" value="Glu/Leu/Phe/Val/Trp_DH_C"/>
</dbReference>
<feature type="domain" description="Glutamate/phenylalanine/leucine/valine/L-tryptophan dehydrogenase C-terminal" evidence="4">
    <location>
        <begin position="235"/>
        <end position="477"/>
    </location>
</feature>
<gene>
    <name evidence="5" type="ORF">BN9_030720</name>
</gene>
<dbReference type="InterPro" id="IPR050724">
    <property type="entry name" value="Glu_Leu_Phe_Val_DH"/>
</dbReference>
<feature type="compositionally biased region" description="Low complexity" evidence="3">
    <location>
        <begin position="540"/>
        <end position="549"/>
    </location>
</feature>
<dbReference type="Proteomes" id="UP000053237">
    <property type="component" value="Unassembled WGS sequence"/>
</dbReference>
<proteinExistence type="inferred from homology"/>
<evidence type="ECO:0000313" key="5">
    <source>
        <dbReference type="EMBL" id="CCI42288.1"/>
    </source>
</evidence>
<comment type="similarity">
    <text evidence="1">Belongs to the Glu/Leu/Phe/Val dehydrogenases family.</text>
</comment>
<dbReference type="GO" id="GO:0005829">
    <property type="term" value="C:cytosol"/>
    <property type="evidence" value="ECO:0007669"/>
    <property type="project" value="TreeGrafter"/>
</dbReference>
<accession>A0A024G6I7</accession>
<dbReference type="EMBL" id="CAIX01000032">
    <property type="protein sequence ID" value="CCI42288.1"/>
    <property type="molecule type" value="Genomic_DNA"/>
</dbReference>
<evidence type="ECO:0000259" key="4">
    <source>
        <dbReference type="SMART" id="SM00839"/>
    </source>
</evidence>
<dbReference type="Gene3D" id="3.40.50.10860">
    <property type="entry name" value="Leucine Dehydrogenase, chain A, domain 1"/>
    <property type="match status" value="1"/>
</dbReference>
<feature type="region of interest" description="Disordered" evidence="3">
    <location>
        <begin position="572"/>
        <end position="690"/>
    </location>
</feature>
<keyword evidence="2" id="KW-0560">Oxidoreductase</keyword>
<organism evidence="5 6">
    <name type="scientific">Albugo candida</name>
    <dbReference type="NCBI Taxonomy" id="65357"/>
    <lineage>
        <taxon>Eukaryota</taxon>
        <taxon>Sar</taxon>
        <taxon>Stramenopiles</taxon>
        <taxon>Oomycota</taxon>
        <taxon>Peronosporomycetes</taxon>
        <taxon>Albuginales</taxon>
        <taxon>Albuginaceae</taxon>
        <taxon>Albugo</taxon>
    </lineage>
</organism>
<dbReference type="Pfam" id="PF02812">
    <property type="entry name" value="ELFV_dehydrog_N"/>
    <property type="match status" value="1"/>
</dbReference>
<sequence length="690" mass="74173">MERNTGRVSHYFVVKAINDFAMVKKLPTCLWKKAHEGTPTRPSTLESAPIVTCAQNLSRYLEAVNVFIDSVVPVFDRYPKYAWVMKTLIEPERVIQFRIPWVDDSGNSRVNRGFRVQFSSSCGPYMGGLRFHPDLNHGTVKALGFESVFRNALAGPYGAANGGSDFNPVDKSESEVMRFCQSFMTELANYIGPHTDIPTAGVGVGPKEIGYMFGQYKRLRQLHPGGTEGILSGGLYYHPEATGYGVVHFAKHILEARGGSLREKRCLISGSGVVALNVAEKLLDLGAIPIGMSDNFGYVIEPEGFTKQNIAQLKQLKTERNARIGGYIMTSTSALYHPAEDGSIWATPCDYAFPCATQSDIHESDMKILIKNGCMGVFEGAYFPCSRKAIEILQQHNLAYGPNKASNGASFALPHTSTSLPHELSPKQVDDLIDGYMGKLYNRVAATAKEFNAPGNLHVGVNVAGFLTLHVEAKLASPSIGDRPNLFNRAKINDMLSALDKLGRLNMTEIRENLRPLIDKVPSVPQMPEALNGSIPSPTLPKAPSADDLPPSPAVPSIPSIRELMLAAEVDSTEPVAPADQTDAPPSSESDTSSPPETFDDGEGAKSGEDPISDTPTSEMALNESQPGQPEGQSVDAPESSPGNSDTGAADEEIPDQAASGAPSCSTPSDKLDPPSAPEDGSRPQGSLRA</sequence>
<name>A0A024G6I7_9STRA</name>
<feature type="compositionally biased region" description="Low complexity" evidence="3">
    <location>
        <begin position="585"/>
        <end position="597"/>
    </location>
</feature>
<dbReference type="FunFam" id="3.40.50.10860:FF:000002">
    <property type="entry name" value="Glutamate dehydrogenase"/>
    <property type="match status" value="1"/>
</dbReference>
<dbReference type="OrthoDB" id="6718861at2759"/>
<dbReference type="GO" id="GO:0004354">
    <property type="term" value="F:glutamate dehydrogenase (NADP+) activity"/>
    <property type="evidence" value="ECO:0007669"/>
    <property type="project" value="TreeGrafter"/>
</dbReference>
<dbReference type="PANTHER" id="PTHR43571">
    <property type="entry name" value="NADP-SPECIFIC GLUTAMATE DEHYDROGENASE 1-RELATED"/>
    <property type="match status" value="1"/>
</dbReference>
<dbReference type="AlphaFoldDB" id="A0A024G6I7"/>
<dbReference type="SUPFAM" id="SSF53223">
    <property type="entry name" value="Aminoacid dehydrogenase-like, N-terminal domain"/>
    <property type="match status" value="1"/>
</dbReference>
<feature type="region of interest" description="Disordered" evidence="3">
    <location>
        <begin position="525"/>
        <end position="557"/>
    </location>
</feature>
<dbReference type="PANTHER" id="PTHR43571:SF1">
    <property type="entry name" value="NADP-SPECIFIC GLUTAMATE DEHYDROGENASE 1-RELATED"/>
    <property type="match status" value="1"/>
</dbReference>
<keyword evidence="6" id="KW-1185">Reference proteome</keyword>
<feature type="compositionally biased region" description="Polar residues" evidence="3">
    <location>
        <begin position="614"/>
        <end position="632"/>
    </location>
</feature>
<dbReference type="InterPro" id="IPR006097">
    <property type="entry name" value="Glu/Leu/Phe/Val/Trp_DH_dimer"/>
</dbReference>
<comment type="caution">
    <text evidence="5">The sequence shown here is derived from an EMBL/GenBank/DDBJ whole genome shotgun (WGS) entry which is preliminary data.</text>
</comment>
<evidence type="ECO:0000313" key="6">
    <source>
        <dbReference type="Proteomes" id="UP000053237"/>
    </source>
</evidence>
<evidence type="ECO:0000256" key="2">
    <source>
        <dbReference type="ARBA" id="ARBA00023002"/>
    </source>
</evidence>
<protein>
    <recommendedName>
        <fullName evidence="4">Glutamate/phenylalanine/leucine/valine/L-tryptophan dehydrogenase C-terminal domain-containing protein</fullName>
    </recommendedName>
</protein>
<dbReference type="Gene3D" id="1.10.285.10">
    <property type="entry name" value="Glutamate Dehydrogenase, chain A, domain 3"/>
    <property type="match status" value="1"/>
</dbReference>
<dbReference type="SMART" id="SM00839">
    <property type="entry name" value="ELFV_dehydrog"/>
    <property type="match status" value="1"/>
</dbReference>
<dbReference type="InterPro" id="IPR046346">
    <property type="entry name" value="Aminoacid_DH-like_N_sf"/>
</dbReference>
<dbReference type="InParanoid" id="A0A024G6I7"/>
<dbReference type="FunCoup" id="A0A024G6I7">
    <property type="interactions" value="63"/>
</dbReference>
<dbReference type="STRING" id="65357.A0A024G6I7"/>
<evidence type="ECO:0000256" key="3">
    <source>
        <dbReference type="SAM" id="MobiDB-lite"/>
    </source>
</evidence>
<dbReference type="GO" id="GO:0006537">
    <property type="term" value="P:glutamate biosynthetic process"/>
    <property type="evidence" value="ECO:0007669"/>
    <property type="project" value="TreeGrafter"/>
</dbReference>
<dbReference type="FunFam" id="3.40.50.720:FF:000030">
    <property type="entry name" value="Glutamate dehydrogenase"/>
    <property type="match status" value="1"/>
</dbReference>